<sequence>MASTLRSSRVRWFWFWATPSSPSVSIATRPVSGQSAAQAPTVHDCCCEDVRKTGAPPKKVWFRVWLLPSPVLPKMDSTLTGRSTPQPRRRENSSGEDTCSTSLSSTRRKLDGRGSFLFSWASRLRASLRMSGPINSRDIMAASVKLPSAERYSSSSSSSLCKRSR</sequence>
<feature type="region of interest" description="Disordered" evidence="1">
    <location>
        <begin position="146"/>
        <end position="165"/>
    </location>
</feature>
<dbReference type="EMBL" id="GIFC01012439">
    <property type="protein sequence ID" value="MXU94522.1"/>
    <property type="molecule type" value="Transcribed_RNA"/>
</dbReference>
<feature type="compositionally biased region" description="Polar residues" evidence="1">
    <location>
        <begin position="77"/>
        <end position="86"/>
    </location>
</feature>
<proteinExistence type="predicted"/>
<name>A0A6B0UXY1_IXORI</name>
<dbReference type="AlphaFoldDB" id="A0A6B0UXY1"/>
<reference evidence="2" key="1">
    <citation type="submission" date="2019-12" db="EMBL/GenBank/DDBJ databases">
        <title>An insight into the sialome of adult female Ixodes ricinus ticks feeding for 6 days.</title>
        <authorList>
            <person name="Perner J."/>
            <person name="Ribeiro J.M.C."/>
        </authorList>
    </citation>
    <scope>NUCLEOTIDE SEQUENCE</scope>
    <source>
        <strain evidence="2">Semi-engorged</strain>
        <tissue evidence="2">Salivary glands</tissue>
    </source>
</reference>
<feature type="region of interest" description="Disordered" evidence="1">
    <location>
        <begin position="72"/>
        <end position="106"/>
    </location>
</feature>
<evidence type="ECO:0000313" key="2">
    <source>
        <dbReference type="EMBL" id="MXU94522.1"/>
    </source>
</evidence>
<protein>
    <submittedName>
        <fullName evidence="2">Putative secreted protein</fullName>
    </submittedName>
</protein>
<accession>A0A6B0UXY1</accession>
<evidence type="ECO:0000256" key="1">
    <source>
        <dbReference type="SAM" id="MobiDB-lite"/>
    </source>
</evidence>
<feature type="compositionally biased region" description="Polar residues" evidence="1">
    <location>
        <begin position="95"/>
        <end position="105"/>
    </location>
</feature>
<organism evidence="2">
    <name type="scientific">Ixodes ricinus</name>
    <name type="common">Common tick</name>
    <name type="synonym">Acarus ricinus</name>
    <dbReference type="NCBI Taxonomy" id="34613"/>
    <lineage>
        <taxon>Eukaryota</taxon>
        <taxon>Metazoa</taxon>
        <taxon>Ecdysozoa</taxon>
        <taxon>Arthropoda</taxon>
        <taxon>Chelicerata</taxon>
        <taxon>Arachnida</taxon>
        <taxon>Acari</taxon>
        <taxon>Parasitiformes</taxon>
        <taxon>Ixodida</taxon>
        <taxon>Ixodoidea</taxon>
        <taxon>Ixodidae</taxon>
        <taxon>Ixodinae</taxon>
        <taxon>Ixodes</taxon>
    </lineage>
</organism>